<keyword evidence="13" id="KW-0902">Two-component regulatory system</keyword>
<dbReference type="PANTHER" id="PTHR44936:SF10">
    <property type="entry name" value="SENSOR PROTEIN RSTB"/>
    <property type="match status" value="1"/>
</dbReference>
<keyword evidence="19" id="KW-1185">Reference proteome</keyword>
<evidence type="ECO:0000256" key="7">
    <source>
        <dbReference type="ARBA" id="ARBA00022679"/>
    </source>
</evidence>
<dbReference type="InterPro" id="IPR036890">
    <property type="entry name" value="HATPase_C_sf"/>
</dbReference>
<feature type="domain" description="Histidine kinase" evidence="16">
    <location>
        <begin position="434"/>
        <end position="647"/>
    </location>
</feature>
<evidence type="ECO:0000256" key="5">
    <source>
        <dbReference type="ARBA" id="ARBA00022475"/>
    </source>
</evidence>
<dbReference type="Pfam" id="PF02518">
    <property type="entry name" value="HATPase_c"/>
    <property type="match status" value="1"/>
</dbReference>
<feature type="transmembrane region" description="Helical" evidence="15">
    <location>
        <begin position="17"/>
        <end position="42"/>
    </location>
</feature>
<evidence type="ECO:0000256" key="14">
    <source>
        <dbReference type="ARBA" id="ARBA00023136"/>
    </source>
</evidence>
<evidence type="ECO:0000259" key="16">
    <source>
        <dbReference type="PROSITE" id="PS50109"/>
    </source>
</evidence>
<evidence type="ECO:0000256" key="15">
    <source>
        <dbReference type="SAM" id="Phobius"/>
    </source>
</evidence>
<feature type="transmembrane region" description="Helical" evidence="15">
    <location>
        <begin position="219"/>
        <end position="238"/>
    </location>
</feature>
<sequence length="657" mass="74104">MLSITSYVKNQSLRLKILLMVIGGVLTTIVLSSVLGSVYYYLGVEKYFETQIKNSIRRTAEVSQLYLNEHVKTIKVDALMASVEIEKYFMKLTVDQEYGTKVLDFIANMQNLSDIMIFNAEQTVLQTSWSIFTIFLDPILLREALPIVDKGEIFVYKSKVENKVHAIVKLRTQYDFLPLYVIIGRYIDPEIVKHLDDTKILTTLYEESISHMRSIRIKVLFAFIIGSLLILCITFFIANKLSYLIIDPLSSLIRATRSIKKGDYNFSLPKMKYSGELYALSKAFSSMSEKIATQHKILVDVNNALEARKKFTETIISEMLSGIIVLNNRNEVLICNNAACAILCVDDFVQLGSNVFPEISDLLSEVHMKEKWDKESMYPHYINIIRNGDTKNLSVKLCYIYGDEQLENIIIALEDITEVNLVNKLKAWSEVAKKVAHEIKNPLTPIQLAIEHIEATLITKIPEEEQHALKKYVNIVLSKIEDIKKMLIQFLSARVSKAKLAPCNIYDICSEVMILEQKANVDIMYELCSTEVAIYVDCDRNQIHQVMINLLQNAANAICSAEGTIMQKRIRISIANENGYVITSVEDTGSGVLFDEIGNPTAKSKKGFGLGLSIVRSIIAEHNGMFNIMNNANGCGAIAIFKLISSKADAFSAHDSQ</sequence>
<keyword evidence="10 18" id="KW-0418">Kinase</keyword>
<dbReference type="Pfam" id="PF19312">
    <property type="entry name" value="NtrY_N"/>
    <property type="match status" value="1"/>
</dbReference>
<dbReference type="InterPro" id="IPR017232">
    <property type="entry name" value="NtrY"/>
</dbReference>
<dbReference type="Pfam" id="PF00512">
    <property type="entry name" value="HisKA"/>
    <property type="match status" value="1"/>
</dbReference>
<dbReference type="Pfam" id="PF00672">
    <property type="entry name" value="HAMP"/>
    <property type="match status" value="1"/>
</dbReference>
<reference evidence="18" key="1">
    <citation type="submission" date="2022-10" db="EMBL/GenBank/DDBJ databases">
        <title>Host association and intracellularity evolved multiple times independently in the Rickettsiales.</title>
        <authorList>
            <person name="Castelli M."/>
            <person name="Nardi T."/>
            <person name="Gammuto L."/>
            <person name="Bellinzona G."/>
            <person name="Sabaneyeva E."/>
            <person name="Potekhin A."/>
            <person name="Serra V."/>
            <person name="Petroni G."/>
            <person name="Sassera D."/>
        </authorList>
    </citation>
    <scope>NUCLEOTIDE SEQUENCE [LARGE SCALE GENOMIC DNA]</scope>
    <source>
        <strain evidence="18">US_Bl 11III1</strain>
    </source>
</reference>
<dbReference type="SMART" id="SM00388">
    <property type="entry name" value="HisKA"/>
    <property type="match status" value="1"/>
</dbReference>
<evidence type="ECO:0000256" key="6">
    <source>
        <dbReference type="ARBA" id="ARBA00022553"/>
    </source>
</evidence>
<evidence type="ECO:0000259" key="17">
    <source>
        <dbReference type="PROSITE" id="PS50885"/>
    </source>
</evidence>
<evidence type="ECO:0000256" key="10">
    <source>
        <dbReference type="ARBA" id="ARBA00022777"/>
    </source>
</evidence>
<gene>
    <name evidence="18" type="ORF">Fokcrypt_00378</name>
</gene>
<dbReference type="PANTHER" id="PTHR44936">
    <property type="entry name" value="SENSOR PROTEIN CREC"/>
    <property type="match status" value="1"/>
</dbReference>
<accession>A0ABZ0UNZ5</accession>
<proteinExistence type="predicted"/>
<evidence type="ECO:0000256" key="4">
    <source>
        <dbReference type="ARBA" id="ARBA00019748"/>
    </source>
</evidence>
<comment type="subcellular location">
    <subcellularLocation>
        <location evidence="2">Cell membrane</location>
        <topology evidence="2">Multi-pass membrane protein</topology>
    </subcellularLocation>
</comment>
<keyword evidence="12 15" id="KW-1133">Transmembrane helix</keyword>
<keyword evidence="5" id="KW-1003">Cell membrane</keyword>
<dbReference type="SUPFAM" id="SSF158472">
    <property type="entry name" value="HAMP domain-like"/>
    <property type="match status" value="1"/>
</dbReference>
<comment type="catalytic activity">
    <reaction evidence="1">
        <text>ATP + protein L-histidine = ADP + protein N-phospho-L-histidine.</text>
        <dbReference type="EC" id="2.7.13.3"/>
    </reaction>
</comment>
<dbReference type="InterPro" id="IPR036097">
    <property type="entry name" value="HisK_dim/P_sf"/>
</dbReference>
<dbReference type="Gene3D" id="1.10.287.130">
    <property type="match status" value="1"/>
</dbReference>
<dbReference type="InterPro" id="IPR050980">
    <property type="entry name" value="2C_sensor_his_kinase"/>
</dbReference>
<dbReference type="InterPro" id="IPR003594">
    <property type="entry name" value="HATPase_dom"/>
</dbReference>
<dbReference type="PROSITE" id="PS50109">
    <property type="entry name" value="HIS_KIN"/>
    <property type="match status" value="1"/>
</dbReference>
<dbReference type="Gene3D" id="3.30.565.10">
    <property type="entry name" value="Histidine kinase-like ATPase, C-terminal domain"/>
    <property type="match status" value="1"/>
</dbReference>
<evidence type="ECO:0000313" key="19">
    <source>
        <dbReference type="Proteomes" id="UP001325140"/>
    </source>
</evidence>
<dbReference type="PIRSF" id="PIRSF037532">
    <property type="entry name" value="STHK_NtrY"/>
    <property type="match status" value="1"/>
</dbReference>
<dbReference type="InterPro" id="IPR045671">
    <property type="entry name" value="NtrY-like_N"/>
</dbReference>
<evidence type="ECO:0000256" key="13">
    <source>
        <dbReference type="ARBA" id="ARBA00023012"/>
    </source>
</evidence>
<dbReference type="Gene3D" id="6.10.340.10">
    <property type="match status" value="1"/>
</dbReference>
<dbReference type="InterPro" id="IPR003660">
    <property type="entry name" value="HAMP_dom"/>
</dbReference>
<feature type="domain" description="HAMP" evidence="17">
    <location>
        <begin position="243"/>
        <end position="296"/>
    </location>
</feature>
<protein>
    <recommendedName>
        <fullName evidence="4">Putative sensor histidine kinase NtrY-like</fullName>
        <ecNumber evidence="3">2.7.13.3</ecNumber>
    </recommendedName>
</protein>
<dbReference type="CDD" id="cd06225">
    <property type="entry name" value="HAMP"/>
    <property type="match status" value="1"/>
</dbReference>
<evidence type="ECO:0000313" key="18">
    <source>
        <dbReference type="EMBL" id="WPX97855.1"/>
    </source>
</evidence>
<evidence type="ECO:0000256" key="3">
    <source>
        <dbReference type="ARBA" id="ARBA00012438"/>
    </source>
</evidence>
<evidence type="ECO:0000256" key="9">
    <source>
        <dbReference type="ARBA" id="ARBA00022741"/>
    </source>
</evidence>
<dbReference type="SUPFAM" id="SSF55874">
    <property type="entry name" value="ATPase domain of HSP90 chaperone/DNA topoisomerase II/histidine kinase"/>
    <property type="match status" value="1"/>
</dbReference>
<dbReference type="CDD" id="cd00082">
    <property type="entry name" value="HisKA"/>
    <property type="match status" value="1"/>
</dbReference>
<evidence type="ECO:0000256" key="11">
    <source>
        <dbReference type="ARBA" id="ARBA00022840"/>
    </source>
</evidence>
<dbReference type="InterPro" id="IPR004358">
    <property type="entry name" value="Sig_transdc_His_kin-like_C"/>
</dbReference>
<evidence type="ECO:0000256" key="2">
    <source>
        <dbReference type="ARBA" id="ARBA00004651"/>
    </source>
</evidence>
<keyword evidence="14 15" id="KW-0472">Membrane</keyword>
<dbReference type="Proteomes" id="UP001325140">
    <property type="component" value="Chromosome"/>
</dbReference>
<evidence type="ECO:0000256" key="1">
    <source>
        <dbReference type="ARBA" id="ARBA00000085"/>
    </source>
</evidence>
<dbReference type="SUPFAM" id="SSF47384">
    <property type="entry name" value="Homodimeric domain of signal transducing histidine kinase"/>
    <property type="match status" value="1"/>
</dbReference>
<keyword evidence="6" id="KW-0597">Phosphoprotein</keyword>
<keyword evidence="7" id="KW-0808">Transferase</keyword>
<organism evidence="18 19">
    <name type="scientific">Candidatus Fokinia crypta</name>
    <dbReference type="NCBI Taxonomy" id="1920990"/>
    <lineage>
        <taxon>Bacteria</taxon>
        <taxon>Pseudomonadati</taxon>
        <taxon>Pseudomonadota</taxon>
        <taxon>Alphaproteobacteria</taxon>
        <taxon>Rickettsiales</taxon>
        <taxon>Candidatus Midichloriaceae</taxon>
        <taxon>Candidatus Fokinia</taxon>
    </lineage>
</organism>
<keyword evidence="9" id="KW-0547">Nucleotide-binding</keyword>
<dbReference type="InterPro" id="IPR003661">
    <property type="entry name" value="HisK_dim/P_dom"/>
</dbReference>
<dbReference type="PROSITE" id="PS50885">
    <property type="entry name" value="HAMP"/>
    <property type="match status" value="1"/>
</dbReference>
<evidence type="ECO:0000256" key="12">
    <source>
        <dbReference type="ARBA" id="ARBA00022989"/>
    </source>
</evidence>
<dbReference type="GO" id="GO:0016301">
    <property type="term" value="F:kinase activity"/>
    <property type="evidence" value="ECO:0007669"/>
    <property type="project" value="UniProtKB-KW"/>
</dbReference>
<keyword evidence="11" id="KW-0067">ATP-binding</keyword>
<dbReference type="PRINTS" id="PR00344">
    <property type="entry name" value="BCTRLSENSOR"/>
</dbReference>
<keyword evidence="8 15" id="KW-0812">Transmembrane</keyword>
<dbReference type="InterPro" id="IPR005467">
    <property type="entry name" value="His_kinase_dom"/>
</dbReference>
<dbReference type="SMART" id="SM00387">
    <property type="entry name" value="HATPase_c"/>
    <property type="match status" value="1"/>
</dbReference>
<dbReference type="EC" id="2.7.13.3" evidence="3"/>
<dbReference type="RefSeq" id="WP_323722502.1">
    <property type="nucleotide sequence ID" value="NZ_CP110343.1"/>
</dbReference>
<name>A0ABZ0UNZ5_9RICK</name>
<evidence type="ECO:0000256" key="8">
    <source>
        <dbReference type="ARBA" id="ARBA00022692"/>
    </source>
</evidence>
<dbReference type="EMBL" id="CP110343">
    <property type="protein sequence ID" value="WPX97855.1"/>
    <property type="molecule type" value="Genomic_DNA"/>
</dbReference>
<dbReference type="Gene3D" id="3.30.450.20">
    <property type="entry name" value="PAS domain"/>
    <property type="match status" value="1"/>
</dbReference>